<name>A0AAD6SXR9_9AGAR</name>
<evidence type="ECO:0000313" key="2">
    <source>
        <dbReference type="Proteomes" id="UP001218188"/>
    </source>
</evidence>
<dbReference type="Gene3D" id="3.80.10.10">
    <property type="entry name" value="Ribonuclease Inhibitor"/>
    <property type="match status" value="1"/>
</dbReference>
<evidence type="ECO:0000313" key="1">
    <source>
        <dbReference type="EMBL" id="KAJ7034263.1"/>
    </source>
</evidence>
<dbReference type="InterPro" id="IPR032675">
    <property type="entry name" value="LRR_dom_sf"/>
</dbReference>
<reference evidence="1" key="1">
    <citation type="submission" date="2023-03" db="EMBL/GenBank/DDBJ databases">
        <title>Massive genome expansion in bonnet fungi (Mycena s.s.) driven by repeated elements and novel gene families across ecological guilds.</title>
        <authorList>
            <consortium name="Lawrence Berkeley National Laboratory"/>
            <person name="Harder C.B."/>
            <person name="Miyauchi S."/>
            <person name="Viragh M."/>
            <person name="Kuo A."/>
            <person name="Thoen E."/>
            <person name="Andreopoulos B."/>
            <person name="Lu D."/>
            <person name="Skrede I."/>
            <person name="Drula E."/>
            <person name="Henrissat B."/>
            <person name="Morin E."/>
            <person name="Kohler A."/>
            <person name="Barry K."/>
            <person name="LaButti K."/>
            <person name="Morin E."/>
            <person name="Salamov A."/>
            <person name="Lipzen A."/>
            <person name="Mereny Z."/>
            <person name="Hegedus B."/>
            <person name="Baldrian P."/>
            <person name="Stursova M."/>
            <person name="Weitz H."/>
            <person name="Taylor A."/>
            <person name="Grigoriev I.V."/>
            <person name="Nagy L.G."/>
            <person name="Martin F."/>
            <person name="Kauserud H."/>
        </authorList>
    </citation>
    <scope>NUCLEOTIDE SEQUENCE</scope>
    <source>
        <strain evidence="1">CBHHK200</strain>
    </source>
</reference>
<sequence length="270" mass="30002">MEPITLEMAGSTCHWETSVTSGVALQILRKCPEPRICELSVNDVLMDLDGHTAGAIVKSKSLHTLVLRYEAVESTLACLLDHLSLPELRHFSLHGSAAHDSPSLAQIFARWMQLERLEISGNTFSKSSLLHILRSLSDPMKHLTIHNVFDAGQYEPKSPLDDDILALLTGVSAPCPALETLLLDYCAHVSDEALLQFITARMLSESQANLAYVRVQFSRPRTFDILLSLQPFVTRGLDLSIMHIQALVHEVQSSLWQGLPDAPRATNPWY</sequence>
<dbReference type="Proteomes" id="UP001218188">
    <property type="component" value="Unassembled WGS sequence"/>
</dbReference>
<accession>A0AAD6SXR9</accession>
<organism evidence="1 2">
    <name type="scientific">Mycena alexandri</name>
    <dbReference type="NCBI Taxonomy" id="1745969"/>
    <lineage>
        <taxon>Eukaryota</taxon>
        <taxon>Fungi</taxon>
        <taxon>Dikarya</taxon>
        <taxon>Basidiomycota</taxon>
        <taxon>Agaricomycotina</taxon>
        <taxon>Agaricomycetes</taxon>
        <taxon>Agaricomycetidae</taxon>
        <taxon>Agaricales</taxon>
        <taxon>Marasmiineae</taxon>
        <taxon>Mycenaceae</taxon>
        <taxon>Mycena</taxon>
    </lineage>
</organism>
<dbReference type="EMBL" id="JARJCM010000058">
    <property type="protein sequence ID" value="KAJ7034263.1"/>
    <property type="molecule type" value="Genomic_DNA"/>
</dbReference>
<dbReference type="SUPFAM" id="SSF52047">
    <property type="entry name" value="RNI-like"/>
    <property type="match status" value="1"/>
</dbReference>
<dbReference type="AlphaFoldDB" id="A0AAD6SXR9"/>
<gene>
    <name evidence="1" type="ORF">C8F04DRAFT_1260025</name>
</gene>
<keyword evidence="2" id="KW-1185">Reference proteome</keyword>
<protein>
    <submittedName>
        <fullName evidence="1">Uncharacterized protein</fullName>
    </submittedName>
</protein>
<proteinExistence type="predicted"/>
<comment type="caution">
    <text evidence="1">The sequence shown here is derived from an EMBL/GenBank/DDBJ whole genome shotgun (WGS) entry which is preliminary data.</text>
</comment>